<feature type="transmembrane region" description="Helical" evidence="1">
    <location>
        <begin position="128"/>
        <end position="152"/>
    </location>
</feature>
<keyword evidence="1" id="KW-0472">Membrane</keyword>
<organism evidence="3">
    <name type="scientific">Chromera velia CCMP2878</name>
    <dbReference type="NCBI Taxonomy" id="1169474"/>
    <lineage>
        <taxon>Eukaryota</taxon>
        <taxon>Sar</taxon>
        <taxon>Alveolata</taxon>
        <taxon>Colpodellida</taxon>
        <taxon>Chromeraceae</taxon>
        <taxon>Chromera</taxon>
    </lineage>
</organism>
<dbReference type="VEuPathDB" id="CryptoDB:Cvel_15927"/>
<keyword evidence="1" id="KW-0812">Transmembrane</keyword>
<accession>A0A0G4FAM3</accession>
<dbReference type="PhylomeDB" id="A0A0G4FAM3"/>
<dbReference type="EMBL" id="CDMZ01000226">
    <property type="protein sequence ID" value="CEM09662.1"/>
    <property type="molecule type" value="Genomic_DNA"/>
</dbReference>
<protein>
    <submittedName>
        <fullName evidence="3">Uncharacterized protein</fullName>
    </submittedName>
</protein>
<dbReference type="AlphaFoldDB" id="A0A0G4FAM3"/>
<feature type="transmembrane region" description="Helical" evidence="1">
    <location>
        <begin position="424"/>
        <end position="446"/>
    </location>
</feature>
<evidence type="ECO:0000256" key="2">
    <source>
        <dbReference type="SAM" id="SignalP"/>
    </source>
</evidence>
<gene>
    <name evidence="3" type="ORF">Cvel_15927</name>
</gene>
<proteinExistence type="predicted"/>
<feature type="transmembrane region" description="Helical" evidence="1">
    <location>
        <begin position="823"/>
        <end position="852"/>
    </location>
</feature>
<evidence type="ECO:0000313" key="3">
    <source>
        <dbReference type="EMBL" id="CEM09662.1"/>
    </source>
</evidence>
<evidence type="ECO:0000256" key="1">
    <source>
        <dbReference type="SAM" id="Phobius"/>
    </source>
</evidence>
<name>A0A0G4FAM3_9ALVE</name>
<feature type="transmembrane region" description="Helical" evidence="1">
    <location>
        <begin position="189"/>
        <end position="214"/>
    </location>
</feature>
<keyword evidence="2" id="KW-0732">Signal</keyword>
<feature type="chain" id="PRO_5005188340" evidence="2">
    <location>
        <begin position="25"/>
        <end position="892"/>
    </location>
</feature>
<reference evidence="3" key="1">
    <citation type="submission" date="2014-11" db="EMBL/GenBank/DDBJ databases">
        <authorList>
            <person name="Otto D Thomas"/>
            <person name="Naeem Raeece"/>
        </authorList>
    </citation>
    <scope>NUCLEOTIDE SEQUENCE</scope>
</reference>
<keyword evidence="1" id="KW-1133">Transmembrane helix</keyword>
<sequence>MRSSWAHCALRCALIVVFCLQVAGHFAEGGLNRGPSTGQEQQRQDPGSLFPSFLRRDLRSETFLKDAIKDQCPGTVQKIHPDSMAESALGAVQMWTTEEETLDALDDFLAASDADGQARAVLYHFGGFWAPVMIGFVLLAIISPCFCCVLTVCRDFFCGCFPCAKPGRRWSPLQTLASGTEGIPKCRMWVMMGVLGFAFLGILLSALLGFIGIARVRQGALGTQCGFLSFADEAIGGAYSNMTSVGDRETELFWMGLEPAGDVLEQVDNVLSPGTKDNKETDRTLKRTEKWAGNYIDLVYLMGNLTEKLIAGTIESTADLGGTTYSSITDRKSYHACVFCRRNAVGAAELLTQLLSDPMPTMYAVRTIANNTLGSSGSERENLQSIVETSRGQVDNFRGQVAEYASGVRDARGQVEIGTTAYTAFYVLLLFAPVLLVGLACLELVIRFRNRGVPLKVADKGYRFATRTCSACMLWLGFLTVSILLFVFGGLFVPFWILLGQGCEYAVNVEERVSEWVGGRIADKVTTGILGDALQICLSDEGSRNLTSLFGVDLSQFQQSEYLESAIDNLTLAWEQDKGFLSMDKYDNLHGEAVRTGPLFLVDRQTLPSDVTDITDYPFNAIWWSGIQDEDIDISFDQGILSEYAQVGGGTVLGLATLESGALDPFRFQDRYTATQTYPISVTAPFSDGEWTSSYPATITAAATAKGYSDSQTDQFARALWIAQRKAMLRASQGVPLRCPSQAPECAFQNHTGNPDNTVSYWYNGTSSSYITSHMLYIRNTAWNVSDTEKDALKHITFRLGKTLTEFVADANRYLFNSFCGEFFSGGLVVSVTAIVTAFLCIACFGVFYAIYRFLRDSRELEWVKVNGPRKPWVLPMRNWKNPFDFARIYIG</sequence>
<feature type="transmembrane region" description="Helical" evidence="1">
    <location>
        <begin position="473"/>
        <end position="499"/>
    </location>
</feature>
<feature type="signal peptide" evidence="2">
    <location>
        <begin position="1"/>
        <end position="24"/>
    </location>
</feature>